<feature type="compositionally biased region" description="Pro residues" evidence="1">
    <location>
        <begin position="52"/>
        <end position="66"/>
    </location>
</feature>
<evidence type="ECO:0000256" key="1">
    <source>
        <dbReference type="SAM" id="MobiDB-lite"/>
    </source>
</evidence>
<name>A0AB34JBQ9_PRYPA</name>
<dbReference type="Proteomes" id="UP001515480">
    <property type="component" value="Unassembled WGS sequence"/>
</dbReference>
<dbReference type="EMBL" id="JBGBPQ010000010">
    <property type="protein sequence ID" value="KAL1519110.1"/>
    <property type="molecule type" value="Genomic_DNA"/>
</dbReference>
<dbReference type="AlphaFoldDB" id="A0AB34JBQ9"/>
<organism evidence="2 3">
    <name type="scientific">Prymnesium parvum</name>
    <name type="common">Toxic golden alga</name>
    <dbReference type="NCBI Taxonomy" id="97485"/>
    <lineage>
        <taxon>Eukaryota</taxon>
        <taxon>Haptista</taxon>
        <taxon>Haptophyta</taxon>
        <taxon>Prymnesiophyceae</taxon>
        <taxon>Prymnesiales</taxon>
        <taxon>Prymnesiaceae</taxon>
        <taxon>Prymnesium</taxon>
    </lineage>
</organism>
<accession>A0AB34JBQ9</accession>
<keyword evidence="3" id="KW-1185">Reference proteome</keyword>
<comment type="caution">
    <text evidence="2">The sequence shown here is derived from an EMBL/GenBank/DDBJ whole genome shotgun (WGS) entry which is preliminary data.</text>
</comment>
<dbReference type="SUPFAM" id="SSF53474">
    <property type="entry name" value="alpha/beta-Hydrolases"/>
    <property type="match status" value="1"/>
</dbReference>
<feature type="region of interest" description="Disordered" evidence="1">
    <location>
        <begin position="178"/>
        <end position="203"/>
    </location>
</feature>
<evidence type="ECO:0000313" key="3">
    <source>
        <dbReference type="Proteomes" id="UP001515480"/>
    </source>
</evidence>
<proteinExistence type="predicted"/>
<dbReference type="InterPro" id="IPR029058">
    <property type="entry name" value="AB_hydrolase_fold"/>
</dbReference>
<evidence type="ECO:0008006" key="4">
    <source>
        <dbReference type="Google" id="ProtNLM"/>
    </source>
</evidence>
<evidence type="ECO:0000313" key="2">
    <source>
        <dbReference type="EMBL" id="KAL1519110.1"/>
    </source>
</evidence>
<protein>
    <recommendedName>
        <fullName evidence="4">Peptidase S9 prolyl oligopeptidase catalytic domain-containing protein</fullName>
    </recommendedName>
</protein>
<sequence length="383" mass="39786">MEAPDGSRPPPDGGRPRQSSTTSLRRPVAHSSARGAPDTLLRRAPRHQQPPRLTPPLAPPPLPSLPPATLTIGDEDGPMSILHYPPSCAPRGLLLLAPGSRGGMGPGQAAATLGKFDSSLRTVYTALSHRMRAAHGLAVCHLNWRACPTRKGAPPGTLKAAATLRAAAKDPCRAGGRRALLPAGAGRGGGGRRRGGGEEAAIHPQDLGPLAGVVSLSGGLRVAVDGSAHFIEIGDRLRGGASRSRPKEYAGCDSESCVQSLARASVPLLLTHGLADTTVDPEASRAIFNAATGPKGILWLKGADHHYRTRSAVLLDSLSQWVPELIDIKASSSVLDRRVETGGESHVGAARDPQAAITKLPCRANEALPELASLLDQGFSLTL</sequence>
<dbReference type="Gene3D" id="3.40.50.1820">
    <property type="entry name" value="alpha/beta hydrolase"/>
    <property type="match status" value="1"/>
</dbReference>
<gene>
    <name evidence="2" type="ORF">AB1Y20_003375</name>
</gene>
<feature type="region of interest" description="Disordered" evidence="1">
    <location>
        <begin position="1"/>
        <end position="74"/>
    </location>
</feature>
<reference evidence="2 3" key="1">
    <citation type="journal article" date="2024" name="Science">
        <title>Giant polyketide synthase enzymes in the biosynthesis of giant marine polyether toxins.</title>
        <authorList>
            <person name="Fallon T.R."/>
            <person name="Shende V.V."/>
            <person name="Wierzbicki I.H."/>
            <person name="Pendleton A.L."/>
            <person name="Watervoot N.F."/>
            <person name="Auber R.P."/>
            <person name="Gonzalez D.J."/>
            <person name="Wisecaver J.H."/>
            <person name="Moore B.S."/>
        </authorList>
    </citation>
    <scope>NUCLEOTIDE SEQUENCE [LARGE SCALE GENOMIC DNA]</scope>
    <source>
        <strain evidence="2 3">12B1</strain>
    </source>
</reference>